<dbReference type="RefSeq" id="XP_016257243.1">
    <property type="nucleotide sequence ID" value="XM_016412229.1"/>
</dbReference>
<keyword evidence="4" id="KW-1185">Reference proteome</keyword>
<protein>
    <submittedName>
        <fullName evidence="3">Uncharacterized protein</fullName>
    </submittedName>
</protein>
<dbReference type="PRINTS" id="PR00081">
    <property type="entry name" value="GDHRDH"/>
</dbReference>
<dbReference type="Proteomes" id="UP000053342">
    <property type="component" value="Unassembled WGS sequence"/>
</dbReference>
<feature type="region of interest" description="Disordered" evidence="2">
    <location>
        <begin position="157"/>
        <end position="179"/>
    </location>
</feature>
<evidence type="ECO:0000313" key="4">
    <source>
        <dbReference type="Proteomes" id="UP000053342"/>
    </source>
</evidence>
<keyword evidence="1" id="KW-0560">Oxidoreductase</keyword>
<dbReference type="GeneID" id="27362734"/>
<dbReference type="STRING" id="215243.A0A0D2BI03"/>
<organism evidence="3 4">
    <name type="scientific">Exophiala oligosperma</name>
    <dbReference type="NCBI Taxonomy" id="215243"/>
    <lineage>
        <taxon>Eukaryota</taxon>
        <taxon>Fungi</taxon>
        <taxon>Dikarya</taxon>
        <taxon>Ascomycota</taxon>
        <taxon>Pezizomycotina</taxon>
        <taxon>Eurotiomycetes</taxon>
        <taxon>Chaetothyriomycetidae</taxon>
        <taxon>Chaetothyriales</taxon>
        <taxon>Herpotrichiellaceae</taxon>
        <taxon>Exophiala</taxon>
    </lineage>
</organism>
<dbReference type="HOGENOM" id="CLU_010194_44_4_1"/>
<dbReference type="SUPFAM" id="SSF51735">
    <property type="entry name" value="NAD(P)-binding Rossmann-fold domains"/>
    <property type="match status" value="1"/>
</dbReference>
<dbReference type="InterPro" id="IPR036291">
    <property type="entry name" value="NAD(P)-bd_dom_sf"/>
</dbReference>
<dbReference type="GO" id="GO:0016491">
    <property type="term" value="F:oxidoreductase activity"/>
    <property type="evidence" value="ECO:0007669"/>
    <property type="project" value="UniProtKB-KW"/>
</dbReference>
<dbReference type="Pfam" id="PF00106">
    <property type="entry name" value="adh_short"/>
    <property type="match status" value="1"/>
</dbReference>
<dbReference type="PANTHER" id="PTHR43157:SF35">
    <property type="entry name" value="DEHYDROGENASE_REDUCTASE FAMILY PROTEIN, PUTATIVE-RELATED"/>
    <property type="match status" value="1"/>
</dbReference>
<evidence type="ECO:0000256" key="2">
    <source>
        <dbReference type="SAM" id="MobiDB-lite"/>
    </source>
</evidence>
<dbReference type="PANTHER" id="PTHR43157">
    <property type="entry name" value="PHOSPHATIDYLINOSITOL-GLYCAN BIOSYNTHESIS CLASS F PROTEIN-RELATED"/>
    <property type="match status" value="1"/>
</dbReference>
<gene>
    <name evidence="3" type="ORF">PV06_10660</name>
</gene>
<evidence type="ECO:0000256" key="1">
    <source>
        <dbReference type="ARBA" id="ARBA00023002"/>
    </source>
</evidence>
<proteinExistence type="predicted"/>
<dbReference type="EMBL" id="KN847346">
    <property type="protein sequence ID" value="KIW37027.1"/>
    <property type="molecule type" value="Genomic_DNA"/>
</dbReference>
<name>A0A0D2BI03_9EURO</name>
<reference evidence="3 4" key="1">
    <citation type="submission" date="2015-01" db="EMBL/GenBank/DDBJ databases">
        <title>The Genome Sequence of Exophiala oligosperma CBS72588.</title>
        <authorList>
            <consortium name="The Broad Institute Genomics Platform"/>
            <person name="Cuomo C."/>
            <person name="de Hoog S."/>
            <person name="Gorbushina A."/>
            <person name="Stielow B."/>
            <person name="Teixiera M."/>
            <person name="Abouelleil A."/>
            <person name="Chapman S.B."/>
            <person name="Priest M."/>
            <person name="Young S.K."/>
            <person name="Wortman J."/>
            <person name="Nusbaum C."/>
            <person name="Birren B."/>
        </authorList>
    </citation>
    <scope>NUCLEOTIDE SEQUENCE [LARGE SCALE GENOMIC DNA]</scope>
    <source>
        <strain evidence="3 4">CBS 72588</strain>
    </source>
</reference>
<sequence length="370" mass="41128">MASKDLPPRTEAFFPTIFYKTQFCEKHGGLPLGLTLLSKVAIVTGSNVGLGFESARQLLALNLSHLILAVRSTEKGEQAASQLRAQFPHAKIEVWKLDMCSYSSIQEFAFRVDADLTRLDIALLNAGLVKPSYTVVKETGHEETVQVVKLPFDGAPGTPPHPKPMHQATSWRTTRQTDDGQFRTLPRREASFESQKARAAHSTIFRQQGEFQQHVMVQQLQNTHAFVPVEAVRYLHADDVIVNIVDPGYVKGTEGVSKMPKLTAMMAKSFAALTGRTVQVGASTYVDAVAVKGKESHCCFLTSWRIHPFAPFLYTPKGKTLIEKLWQETLAELKFAKPEALLSEKSLRDAEAGHDGGFRDFIHPNVEDRE</sequence>
<dbReference type="VEuPathDB" id="FungiDB:PV06_10660"/>
<dbReference type="InterPro" id="IPR002347">
    <property type="entry name" value="SDR_fam"/>
</dbReference>
<dbReference type="Gene3D" id="3.40.50.720">
    <property type="entry name" value="NAD(P)-binding Rossmann-like Domain"/>
    <property type="match status" value="1"/>
</dbReference>
<accession>A0A0D2BI03</accession>
<dbReference type="OrthoDB" id="191139at2759"/>
<dbReference type="AlphaFoldDB" id="A0A0D2BI03"/>
<evidence type="ECO:0000313" key="3">
    <source>
        <dbReference type="EMBL" id="KIW37027.1"/>
    </source>
</evidence>